<evidence type="ECO:0000259" key="7">
    <source>
        <dbReference type="PROSITE" id="PS50089"/>
    </source>
</evidence>
<dbReference type="eggNOG" id="KOG0825">
    <property type="taxonomic scope" value="Eukaryota"/>
</dbReference>
<dbReference type="SMART" id="SM00184">
    <property type="entry name" value="RING"/>
    <property type="match status" value="2"/>
</dbReference>
<keyword evidence="2 4" id="KW-0863">Zinc-finger</keyword>
<dbReference type="PROSITE" id="PS50089">
    <property type="entry name" value="ZF_RING_2"/>
    <property type="match status" value="1"/>
</dbReference>
<dbReference type="OMA" id="GDWYCME"/>
<comment type="caution">
    <text evidence="8">The sequence shown here is derived from an EMBL/GenBank/DDBJ whole genome shotgun (WGS) entry which is preliminary data.</text>
</comment>
<evidence type="ECO:0000313" key="9">
    <source>
        <dbReference type="Proteomes" id="UP000008866"/>
    </source>
</evidence>
<feature type="compositionally biased region" description="Polar residues" evidence="5">
    <location>
        <begin position="528"/>
        <end position="552"/>
    </location>
</feature>
<dbReference type="Proteomes" id="UP000008866">
    <property type="component" value="Unassembled WGS sequence"/>
</dbReference>
<dbReference type="InterPro" id="IPR013083">
    <property type="entry name" value="Znf_RING/FYVE/PHD"/>
</dbReference>
<protein>
    <recommendedName>
        <fullName evidence="10">PHD and RING finger domain protein</fullName>
    </recommendedName>
</protein>
<feature type="compositionally biased region" description="Polar residues" evidence="5">
    <location>
        <begin position="402"/>
        <end position="416"/>
    </location>
</feature>
<evidence type="ECO:0000313" key="8">
    <source>
        <dbReference type="EMBL" id="EFE29939.1"/>
    </source>
</evidence>
<dbReference type="InterPro" id="IPR001841">
    <property type="entry name" value="Znf_RING"/>
</dbReference>
<dbReference type="InterPro" id="IPR001965">
    <property type="entry name" value="Znf_PHD"/>
</dbReference>
<dbReference type="PROSITE" id="PS50016">
    <property type="entry name" value="ZF_PHD_2"/>
    <property type="match status" value="1"/>
</dbReference>
<evidence type="ECO:0000256" key="2">
    <source>
        <dbReference type="ARBA" id="ARBA00022771"/>
    </source>
</evidence>
<evidence type="ECO:0000256" key="1">
    <source>
        <dbReference type="ARBA" id="ARBA00022723"/>
    </source>
</evidence>
<feature type="compositionally biased region" description="Basic and acidic residues" evidence="5">
    <location>
        <begin position="372"/>
        <end position="385"/>
    </location>
</feature>
<feature type="domain" description="RING-type" evidence="7">
    <location>
        <begin position="5"/>
        <end position="72"/>
    </location>
</feature>
<gene>
    <name evidence="8" type="ORF">ARB_03280</name>
</gene>
<dbReference type="SMART" id="SM00249">
    <property type="entry name" value="PHD"/>
    <property type="match status" value="1"/>
</dbReference>
<dbReference type="InterPro" id="IPR047157">
    <property type="entry name" value="PHRF1/Atg35"/>
</dbReference>
<reference evidence="9" key="1">
    <citation type="journal article" date="2011" name="Genome Biol.">
        <title>Comparative and functional genomics provide insights into the pathogenicity of dermatophytic fungi.</title>
        <authorList>
            <person name="Burmester A."/>
            <person name="Shelest E."/>
            <person name="Gloeckner G."/>
            <person name="Heddergott C."/>
            <person name="Schindler S."/>
            <person name="Staib P."/>
            <person name="Heidel A."/>
            <person name="Felder M."/>
            <person name="Petzold A."/>
            <person name="Szafranski K."/>
            <person name="Feuermann M."/>
            <person name="Pedruzzi I."/>
            <person name="Priebe S."/>
            <person name="Groth M."/>
            <person name="Winkler R."/>
            <person name="Li W."/>
            <person name="Kniemeyer O."/>
            <person name="Schroeckh V."/>
            <person name="Hertweck C."/>
            <person name="Hube B."/>
            <person name="White T.C."/>
            <person name="Platzer M."/>
            <person name="Guthke R."/>
            <person name="Heitman J."/>
            <person name="Woestemeyer J."/>
            <person name="Zipfel P.F."/>
            <person name="Monod M."/>
            <person name="Brakhage A.A."/>
        </authorList>
    </citation>
    <scope>NUCLEOTIDE SEQUENCE [LARGE SCALE GENOMIC DNA]</scope>
    <source>
        <strain evidence="9">ATCC MYA-4681 / CBS 112371</strain>
    </source>
</reference>
<feature type="domain" description="PHD-type" evidence="6">
    <location>
        <begin position="143"/>
        <end position="191"/>
    </location>
</feature>
<keyword evidence="3" id="KW-0862">Zinc</keyword>
<proteinExistence type="predicted"/>
<evidence type="ECO:0000256" key="4">
    <source>
        <dbReference type="PROSITE-ProRule" id="PRU00175"/>
    </source>
</evidence>
<dbReference type="PANTHER" id="PTHR12618:SF20">
    <property type="entry name" value="PHD AND RING FINGER DOMAIN-CONTAINING PROTEIN 1"/>
    <property type="match status" value="1"/>
</dbReference>
<feature type="compositionally biased region" description="Low complexity" evidence="5">
    <location>
        <begin position="489"/>
        <end position="501"/>
    </location>
</feature>
<dbReference type="HOGENOM" id="CLU_026721_0_0_1"/>
<dbReference type="Gene3D" id="3.30.40.10">
    <property type="entry name" value="Zinc/RING finger domain, C3HC4 (zinc finger)"/>
    <property type="match status" value="2"/>
</dbReference>
<dbReference type="PANTHER" id="PTHR12618">
    <property type="entry name" value="PHD AND RING FINGER DOMAIN-CONTAINING PROTEIN 1"/>
    <property type="match status" value="1"/>
</dbReference>
<evidence type="ECO:0000256" key="3">
    <source>
        <dbReference type="ARBA" id="ARBA00022833"/>
    </source>
</evidence>
<accession>D4B491</accession>
<keyword evidence="9" id="KW-1185">Reference proteome</keyword>
<dbReference type="InterPro" id="IPR011011">
    <property type="entry name" value="Znf_FYVE_PHD"/>
</dbReference>
<dbReference type="CDD" id="cd15545">
    <property type="entry name" value="PHD_BAZ2A_like"/>
    <property type="match status" value="1"/>
</dbReference>
<dbReference type="GO" id="GO:0008270">
    <property type="term" value="F:zinc ion binding"/>
    <property type="evidence" value="ECO:0007669"/>
    <property type="project" value="UniProtKB-KW"/>
</dbReference>
<organism evidence="8 9">
    <name type="scientific">Arthroderma benhamiae (strain ATCC MYA-4681 / CBS 112371)</name>
    <name type="common">Trichophyton mentagrophytes</name>
    <dbReference type="NCBI Taxonomy" id="663331"/>
    <lineage>
        <taxon>Eukaryota</taxon>
        <taxon>Fungi</taxon>
        <taxon>Dikarya</taxon>
        <taxon>Ascomycota</taxon>
        <taxon>Pezizomycotina</taxon>
        <taxon>Eurotiomycetes</taxon>
        <taxon>Eurotiomycetidae</taxon>
        <taxon>Onygenales</taxon>
        <taxon>Arthrodermataceae</taxon>
        <taxon>Trichophyton</taxon>
    </lineage>
</organism>
<dbReference type="EMBL" id="ABSU01000034">
    <property type="protein sequence ID" value="EFE29939.1"/>
    <property type="molecule type" value="Genomic_DNA"/>
</dbReference>
<dbReference type="KEGG" id="abe:ARB_03280"/>
<evidence type="ECO:0000259" key="6">
    <source>
        <dbReference type="PROSITE" id="PS50016"/>
    </source>
</evidence>
<keyword evidence="1" id="KW-0479">Metal-binding</keyword>
<evidence type="ECO:0000256" key="5">
    <source>
        <dbReference type="SAM" id="MobiDB-lite"/>
    </source>
</evidence>
<dbReference type="Pfam" id="PF00628">
    <property type="entry name" value="PHD"/>
    <property type="match status" value="1"/>
</dbReference>
<dbReference type="Pfam" id="PF13639">
    <property type="entry name" value="zf-RING_2"/>
    <property type="match status" value="1"/>
</dbReference>
<dbReference type="GeneID" id="9524691"/>
<dbReference type="InterPro" id="IPR019787">
    <property type="entry name" value="Znf_PHD-finger"/>
</dbReference>
<dbReference type="SUPFAM" id="SSF57903">
    <property type="entry name" value="FYVE/PHD zinc finger"/>
    <property type="match status" value="1"/>
</dbReference>
<evidence type="ECO:0008006" key="10">
    <source>
        <dbReference type="Google" id="ProtNLM"/>
    </source>
</evidence>
<feature type="region of interest" description="Disordered" evidence="5">
    <location>
        <begin position="335"/>
        <end position="552"/>
    </location>
</feature>
<dbReference type="SUPFAM" id="SSF57850">
    <property type="entry name" value="RING/U-box"/>
    <property type="match status" value="1"/>
</dbReference>
<name>D4B491_ARTBC</name>
<feature type="compositionally biased region" description="Low complexity" evidence="5">
    <location>
        <begin position="448"/>
        <end position="471"/>
    </location>
</feature>
<dbReference type="AlphaFoldDB" id="D4B491"/>
<sequence length="641" mass="70613">MSDTCIVCLGDLGEGDAADVVPSLLTATSQPPKENTAIETVEIAHLLPCGHNLHNECLKPWVERANSCPICRQNFNVVELVTKVGGTPTCSYSIAAFFDRTILTVVSFAGPAISSYVVEDRVQVADIDPSMLGDDLLEYTDEFQPCSICGDDDNEAVLLLCDGCDIACHTYCLGLDSVPSGPWFCMQCNSQRVLSTPVPTPSLRVSRRRTRADQLRHIANTQVNALHWARVWQSVWDQLHLDLDFPFDDEEDNGVGRTLLQRRQEETNLREFRAWQRRIRVAERQGGSSRLREAVPALLEMRRGWPSRPRPRIQTPEPESIDEIRAWNAFERANAVQEGTSCNKRKRKSPTASPVEPEPAQPERKLKRPRTKRPEALADILDHGGESSSRGSGRLPNGDDQPLNSHSPPSGPSFLQSLLKEVEESSTPNMHTVPLRLASSPYNPTEMSSSGPSSPALSPLSSSRSSSRPSSTTPPPRSVDSAPSDLNFSSPEFSPSRSPAPTRNASSEESLRRSRRRIPVGLQPCHDLSSSSHPLRSNESSPTRGLSLSTKSHLQRMVSSALKPYYRRKEVSKEEYTDINRRISRLLYDQVDASGALDSETKSKLAIIASEEVNKAVSMLRDLRTNEASDSSGAGSALTSS</sequence>
<dbReference type="RefSeq" id="XP_003010579.1">
    <property type="nucleotide sequence ID" value="XM_003010533.1"/>
</dbReference>